<protein>
    <submittedName>
        <fullName evidence="2">Unannotated protein</fullName>
    </submittedName>
</protein>
<gene>
    <name evidence="2" type="ORF">UFOPK3837_00391</name>
</gene>
<proteinExistence type="predicted"/>
<feature type="compositionally biased region" description="Polar residues" evidence="1">
    <location>
        <begin position="68"/>
        <end position="77"/>
    </location>
</feature>
<evidence type="ECO:0000313" key="2">
    <source>
        <dbReference type="EMBL" id="CAB4950426.1"/>
    </source>
</evidence>
<feature type="region of interest" description="Disordered" evidence="1">
    <location>
        <begin position="35"/>
        <end position="77"/>
    </location>
</feature>
<dbReference type="Pfam" id="PF13822">
    <property type="entry name" value="ACC_epsilon"/>
    <property type="match status" value="1"/>
</dbReference>
<dbReference type="InterPro" id="IPR032716">
    <property type="entry name" value="ACC_epsilon"/>
</dbReference>
<dbReference type="GO" id="GO:0003989">
    <property type="term" value="F:acetyl-CoA carboxylase activity"/>
    <property type="evidence" value="ECO:0007669"/>
    <property type="project" value="InterPro"/>
</dbReference>
<accession>A0A6J7K3Y4</accession>
<name>A0A6J7K3Y4_9ZZZZ</name>
<dbReference type="GO" id="GO:0004658">
    <property type="term" value="F:propionyl-CoA carboxylase activity"/>
    <property type="evidence" value="ECO:0007669"/>
    <property type="project" value="InterPro"/>
</dbReference>
<reference evidence="2" key="1">
    <citation type="submission" date="2020-05" db="EMBL/GenBank/DDBJ databases">
        <authorList>
            <person name="Chiriac C."/>
            <person name="Salcher M."/>
            <person name="Ghai R."/>
            <person name="Kavagutti S V."/>
        </authorList>
    </citation>
    <scope>NUCLEOTIDE SEQUENCE</scope>
</reference>
<evidence type="ECO:0000256" key="1">
    <source>
        <dbReference type="SAM" id="MobiDB-lite"/>
    </source>
</evidence>
<dbReference type="AlphaFoldDB" id="A0A6J7K3Y4"/>
<feature type="compositionally biased region" description="Polar residues" evidence="1">
    <location>
        <begin position="40"/>
        <end position="54"/>
    </location>
</feature>
<organism evidence="2">
    <name type="scientific">freshwater metagenome</name>
    <dbReference type="NCBI Taxonomy" id="449393"/>
    <lineage>
        <taxon>unclassified sequences</taxon>
        <taxon>metagenomes</taxon>
        <taxon>ecological metagenomes</taxon>
    </lineage>
</organism>
<dbReference type="EMBL" id="CAFBNO010000009">
    <property type="protein sequence ID" value="CAB4950426.1"/>
    <property type="molecule type" value="Genomic_DNA"/>
</dbReference>
<sequence>MSEDLQHLLKVEAGAPTPEELAAVVAVLSAALAEAEHQTSKATGQPRSSWNRGSSMLRVQVNPGLGQWTASTRPGLD</sequence>